<evidence type="ECO:0000256" key="1">
    <source>
        <dbReference type="ARBA" id="ARBA00005432"/>
    </source>
</evidence>
<dbReference type="EMBL" id="CP138895">
    <property type="protein sequence ID" value="WPK24276.1"/>
    <property type="molecule type" value="Genomic_DNA"/>
</dbReference>
<keyword evidence="6" id="KW-1185">Reference proteome</keyword>
<dbReference type="Gene3D" id="3.40.1180.10">
    <property type="entry name" value="Decaprenyl diphosphate synthase-like"/>
    <property type="match status" value="1"/>
</dbReference>
<evidence type="ECO:0000256" key="4">
    <source>
        <dbReference type="RuleBase" id="RU363018"/>
    </source>
</evidence>
<dbReference type="GO" id="GO:0005783">
    <property type="term" value="C:endoplasmic reticulum"/>
    <property type="evidence" value="ECO:0007669"/>
    <property type="project" value="TreeGrafter"/>
</dbReference>
<reference evidence="5 6" key="1">
    <citation type="submission" date="2023-10" db="EMBL/GenBank/DDBJ databases">
        <title>Draft Genome Sequence of Candida saopaulonensis from a very Premature Infant with Sepsis.</title>
        <authorList>
            <person name="Ning Y."/>
            <person name="Dai R."/>
            <person name="Xiao M."/>
            <person name="Xu Y."/>
            <person name="Yan Q."/>
            <person name="Zhang L."/>
        </authorList>
    </citation>
    <scope>NUCLEOTIDE SEQUENCE [LARGE SCALE GENOMIC DNA]</scope>
    <source>
        <strain evidence="5 6">19XY460</strain>
    </source>
</reference>
<dbReference type="KEGG" id="asau:88172608"/>
<protein>
    <recommendedName>
        <fullName evidence="4">Alkyl transferase</fullName>
        <ecNumber evidence="4">2.5.1.-</ecNumber>
    </recommendedName>
</protein>
<dbReference type="CDD" id="cd00475">
    <property type="entry name" value="Cis_IPPS"/>
    <property type="match status" value="1"/>
</dbReference>
<dbReference type="PANTHER" id="PTHR10291">
    <property type="entry name" value="DEHYDRODOLICHYL DIPHOSPHATE SYNTHASE FAMILY MEMBER"/>
    <property type="match status" value="1"/>
</dbReference>
<dbReference type="InterPro" id="IPR036424">
    <property type="entry name" value="UPP_synth-like_sf"/>
</dbReference>
<dbReference type="RefSeq" id="XP_062876659.1">
    <property type="nucleotide sequence ID" value="XM_063020589.1"/>
</dbReference>
<comment type="similarity">
    <text evidence="1 4">Belongs to the UPP synthase family.</text>
</comment>
<name>A0AAX4H7U3_9ASCO</name>
<dbReference type="HAMAP" id="MF_01139">
    <property type="entry name" value="ISPT"/>
    <property type="match status" value="1"/>
</dbReference>
<sequence length="325" mass="36625">MSEWVSTFPGYSLLMSRIKKVIGSVSRTGPVPRHIGLIMDGNRRFAKNHQIELKEGHNMGFDSMAAVLELLYESGVSCATVYAFLIENFKRLKTEVDWLMDLAKSKLMQISQNGELCDKYGIRVRILGNFAFLPDDVNVVLKDIMHTTRKNTRATLNVCFPYTSRDEMAHAIRTTAEDANKDSGLDVDEHTLTDHMYTAGLPPLDLLIRTSGTYRLSDFLLWQCVPSLCAIVFSDRLWPEFTPWDMTKILFMWSFNKYWYGHGNGQTMRRVVDEPLVRAMDRTDLAQSLWDSDASASPTATSTGYKVYASSPSDASDITAASVVS</sequence>
<dbReference type="Pfam" id="PF01255">
    <property type="entry name" value="Prenyltransf"/>
    <property type="match status" value="1"/>
</dbReference>
<dbReference type="Proteomes" id="UP001338582">
    <property type="component" value="Chromosome 2"/>
</dbReference>
<evidence type="ECO:0000313" key="6">
    <source>
        <dbReference type="Proteomes" id="UP001338582"/>
    </source>
</evidence>
<dbReference type="SUPFAM" id="SSF64005">
    <property type="entry name" value="Undecaprenyl diphosphate synthase"/>
    <property type="match status" value="1"/>
</dbReference>
<evidence type="ECO:0000256" key="2">
    <source>
        <dbReference type="ARBA" id="ARBA00022679"/>
    </source>
</evidence>
<dbReference type="GO" id="GO:0005811">
    <property type="term" value="C:lipid droplet"/>
    <property type="evidence" value="ECO:0007669"/>
    <property type="project" value="TreeGrafter"/>
</dbReference>
<dbReference type="PANTHER" id="PTHR10291:SF43">
    <property type="entry name" value="DEHYDRODOLICHYL DIPHOSPHATE SYNTHASE COMPLEX SUBUNIT DHDDS"/>
    <property type="match status" value="1"/>
</dbReference>
<accession>A0AAX4H7U3</accession>
<organism evidence="5 6">
    <name type="scientific">Australozyma saopauloensis</name>
    <dbReference type="NCBI Taxonomy" id="291208"/>
    <lineage>
        <taxon>Eukaryota</taxon>
        <taxon>Fungi</taxon>
        <taxon>Dikarya</taxon>
        <taxon>Ascomycota</taxon>
        <taxon>Saccharomycotina</taxon>
        <taxon>Pichiomycetes</taxon>
        <taxon>Metschnikowiaceae</taxon>
        <taxon>Australozyma</taxon>
    </lineage>
</organism>
<keyword evidence="3" id="KW-0460">Magnesium</keyword>
<dbReference type="EC" id="2.5.1.-" evidence="4"/>
<dbReference type="InterPro" id="IPR018520">
    <property type="entry name" value="UPP_synth-like_CS"/>
</dbReference>
<dbReference type="NCBIfam" id="TIGR00055">
    <property type="entry name" value="uppS"/>
    <property type="match status" value="1"/>
</dbReference>
<dbReference type="GO" id="GO:0016094">
    <property type="term" value="P:polyprenol biosynthetic process"/>
    <property type="evidence" value="ECO:0007669"/>
    <property type="project" value="TreeGrafter"/>
</dbReference>
<gene>
    <name evidence="5" type="ORF">PUMCH_001543</name>
</gene>
<dbReference type="AlphaFoldDB" id="A0AAX4H7U3"/>
<dbReference type="GO" id="GO:0016020">
    <property type="term" value="C:membrane"/>
    <property type="evidence" value="ECO:0007669"/>
    <property type="project" value="TreeGrafter"/>
</dbReference>
<dbReference type="GO" id="GO:1904423">
    <property type="term" value="C:dehydrodolichyl diphosphate synthase complex"/>
    <property type="evidence" value="ECO:0007669"/>
    <property type="project" value="TreeGrafter"/>
</dbReference>
<keyword evidence="2 4" id="KW-0808">Transferase</keyword>
<dbReference type="GO" id="GO:0045547">
    <property type="term" value="F:ditrans,polycis-polyprenyl diphosphate synthase [(2E,6E)-farnesyl diphosphate specific] activity"/>
    <property type="evidence" value="ECO:0007669"/>
    <property type="project" value="TreeGrafter"/>
</dbReference>
<dbReference type="GeneID" id="88172608"/>
<evidence type="ECO:0000256" key="3">
    <source>
        <dbReference type="ARBA" id="ARBA00022842"/>
    </source>
</evidence>
<dbReference type="FunFam" id="3.40.1180.10:FF:000005">
    <property type="entry name" value="Alkyl transferase"/>
    <property type="match status" value="1"/>
</dbReference>
<proteinExistence type="inferred from homology"/>
<dbReference type="PROSITE" id="PS01066">
    <property type="entry name" value="UPP_SYNTHASE"/>
    <property type="match status" value="1"/>
</dbReference>
<evidence type="ECO:0000313" key="5">
    <source>
        <dbReference type="EMBL" id="WPK24276.1"/>
    </source>
</evidence>
<dbReference type="InterPro" id="IPR001441">
    <property type="entry name" value="UPP_synth-like"/>
</dbReference>